<name>A0A4Q7NZP6_9FIRM</name>
<dbReference type="GO" id="GO:0005524">
    <property type="term" value="F:ATP binding"/>
    <property type="evidence" value="ECO:0007669"/>
    <property type="project" value="UniProtKB-KW"/>
</dbReference>
<proteinExistence type="inferred from homology"/>
<dbReference type="PANTHER" id="PTHR20275:SF0">
    <property type="entry name" value="NAD KINASE"/>
    <property type="match status" value="1"/>
</dbReference>
<feature type="active site" description="Proton acceptor" evidence="6">
    <location>
        <position position="67"/>
    </location>
</feature>
<dbReference type="Pfam" id="PF01513">
    <property type="entry name" value="NAD_kinase"/>
    <property type="match status" value="1"/>
</dbReference>
<protein>
    <recommendedName>
        <fullName evidence="6">NAD kinase</fullName>
        <ecNumber evidence="6">2.7.1.23</ecNumber>
    </recommendedName>
    <alternativeName>
        <fullName evidence="6">ATP-dependent NAD kinase</fullName>
    </alternativeName>
</protein>
<dbReference type="OrthoDB" id="9774737at2"/>
<keyword evidence="4 6" id="KW-0520">NAD</keyword>
<evidence type="ECO:0000256" key="1">
    <source>
        <dbReference type="ARBA" id="ARBA00022679"/>
    </source>
</evidence>
<comment type="similarity">
    <text evidence="6">Belongs to the NAD kinase family.</text>
</comment>
<dbReference type="Gene3D" id="2.60.200.30">
    <property type="entry name" value="Probable inorganic polyphosphate/atp-NAD kinase, domain 2"/>
    <property type="match status" value="1"/>
</dbReference>
<comment type="subcellular location">
    <subcellularLocation>
        <location evidence="6">Cytoplasm</location>
    </subcellularLocation>
</comment>
<dbReference type="EMBL" id="SGXF01000006">
    <property type="protein sequence ID" value="RZS92865.1"/>
    <property type="molecule type" value="Genomic_DNA"/>
</dbReference>
<evidence type="ECO:0000256" key="4">
    <source>
        <dbReference type="ARBA" id="ARBA00023027"/>
    </source>
</evidence>
<dbReference type="InterPro" id="IPR017438">
    <property type="entry name" value="ATP-NAD_kinase_N"/>
</dbReference>
<dbReference type="PANTHER" id="PTHR20275">
    <property type="entry name" value="NAD KINASE"/>
    <property type="match status" value="1"/>
</dbReference>
<evidence type="ECO:0000256" key="2">
    <source>
        <dbReference type="ARBA" id="ARBA00022777"/>
    </source>
</evidence>
<keyword evidence="3 6" id="KW-0521">NADP</keyword>
<dbReference type="InterPro" id="IPR002504">
    <property type="entry name" value="NADK"/>
</dbReference>
<keyword evidence="6" id="KW-0963">Cytoplasm</keyword>
<keyword evidence="2 6" id="KW-0418">Kinase</keyword>
<keyword evidence="6" id="KW-0067">ATP-binding</keyword>
<evidence type="ECO:0000313" key="8">
    <source>
        <dbReference type="Proteomes" id="UP000292927"/>
    </source>
</evidence>
<organism evidence="7 8">
    <name type="scientific">Cuneatibacter caecimuris</name>
    <dbReference type="NCBI Taxonomy" id="1796618"/>
    <lineage>
        <taxon>Bacteria</taxon>
        <taxon>Bacillati</taxon>
        <taxon>Bacillota</taxon>
        <taxon>Clostridia</taxon>
        <taxon>Lachnospirales</taxon>
        <taxon>Lachnospiraceae</taxon>
        <taxon>Cuneatibacter</taxon>
    </lineage>
</organism>
<dbReference type="GO" id="GO:0051287">
    <property type="term" value="F:NAD binding"/>
    <property type="evidence" value="ECO:0007669"/>
    <property type="project" value="UniProtKB-ARBA"/>
</dbReference>
<dbReference type="SUPFAM" id="SSF111331">
    <property type="entry name" value="NAD kinase/diacylglycerol kinase-like"/>
    <property type="match status" value="1"/>
</dbReference>
<dbReference type="Pfam" id="PF20143">
    <property type="entry name" value="NAD_kinase_C"/>
    <property type="match status" value="1"/>
</dbReference>
<dbReference type="Proteomes" id="UP000292927">
    <property type="component" value="Unassembled WGS sequence"/>
</dbReference>
<evidence type="ECO:0000256" key="6">
    <source>
        <dbReference type="HAMAP-Rule" id="MF_00361"/>
    </source>
</evidence>
<dbReference type="InterPro" id="IPR016064">
    <property type="entry name" value="NAD/diacylglycerol_kinase_sf"/>
</dbReference>
<dbReference type="Gene3D" id="3.40.50.10330">
    <property type="entry name" value="Probable inorganic polyphosphate/atp-NAD kinase, domain 1"/>
    <property type="match status" value="1"/>
</dbReference>
<evidence type="ECO:0000313" key="7">
    <source>
        <dbReference type="EMBL" id="RZS92865.1"/>
    </source>
</evidence>
<dbReference type="GO" id="GO:0005737">
    <property type="term" value="C:cytoplasm"/>
    <property type="evidence" value="ECO:0007669"/>
    <property type="project" value="UniProtKB-SubCell"/>
</dbReference>
<dbReference type="GO" id="GO:0019674">
    <property type="term" value="P:NAD+ metabolic process"/>
    <property type="evidence" value="ECO:0007669"/>
    <property type="project" value="InterPro"/>
</dbReference>
<dbReference type="InterPro" id="IPR017437">
    <property type="entry name" value="ATP-NAD_kinase_PpnK-typ_C"/>
</dbReference>
<dbReference type="GO" id="GO:0003951">
    <property type="term" value="F:NAD+ kinase activity"/>
    <property type="evidence" value="ECO:0007669"/>
    <property type="project" value="UniProtKB-UniRule"/>
</dbReference>
<accession>A0A4Q7NZP6</accession>
<comment type="catalytic activity">
    <reaction evidence="5 6">
        <text>NAD(+) + ATP = ADP + NADP(+) + H(+)</text>
        <dbReference type="Rhea" id="RHEA:18629"/>
        <dbReference type="ChEBI" id="CHEBI:15378"/>
        <dbReference type="ChEBI" id="CHEBI:30616"/>
        <dbReference type="ChEBI" id="CHEBI:57540"/>
        <dbReference type="ChEBI" id="CHEBI:58349"/>
        <dbReference type="ChEBI" id="CHEBI:456216"/>
        <dbReference type="EC" id="2.7.1.23"/>
    </reaction>
</comment>
<feature type="binding site" evidence="6">
    <location>
        <begin position="141"/>
        <end position="142"/>
    </location>
    <ligand>
        <name>NAD(+)</name>
        <dbReference type="ChEBI" id="CHEBI:57540"/>
    </ligand>
</feature>
<dbReference type="GO" id="GO:0006741">
    <property type="term" value="P:NADP+ biosynthetic process"/>
    <property type="evidence" value="ECO:0007669"/>
    <property type="project" value="UniProtKB-UniRule"/>
</dbReference>
<feature type="binding site" evidence="6">
    <location>
        <begin position="182"/>
        <end position="187"/>
    </location>
    <ligand>
        <name>NAD(+)</name>
        <dbReference type="ChEBI" id="CHEBI:57540"/>
    </ligand>
</feature>
<dbReference type="HAMAP" id="MF_00361">
    <property type="entry name" value="NAD_kinase"/>
    <property type="match status" value="1"/>
</dbReference>
<sequence length="284" mass="31427">MKHFFLIINREKDREGKVTARVRDYLKKKGAVCVCCSGCAEQKASYRYTDPAEIPPETECVIVLGGDGTLIQAARDLVHTDYPLLGINMGTLGYLAEVDLLSIEQTLDCLLENRFYLEKRMMLCGRIYRDGALLREDVALNDIVISRSGRLCVLHYHVMVDGEPLNDYLADALITSTPTGSTAYNMSAGGPVVSPQASLFVLTPVCSHSLNARSIVLPDSVKISVETVGEMKYPDLECLATFDGDGPIRLFPGDLVEITKANCITRLIKLSRVSFLETLRRKMI</sequence>
<reference evidence="7 8" key="1">
    <citation type="submission" date="2019-02" db="EMBL/GenBank/DDBJ databases">
        <title>Genomic Encyclopedia of Type Strains, Phase IV (KMG-IV): sequencing the most valuable type-strain genomes for metagenomic binning, comparative biology and taxonomic classification.</title>
        <authorList>
            <person name="Goeker M."/>
        </authorList>
    </citation>
    <scope>NUCLEOTIDE SEQUENCE [LARGE SCALE GENOMIC DNA]</scope>
    <source>
        <strain evidence="7 8">DSM 29486</strain>
    </source>
</reference>
<evidence type="ECO:0000256" key="5">
    <source>
        <dbReference type="ARBA" id="ARBA00047925"/>
    </source>
</evidence>
<keyword evidence="8" id="KW-1185">Reference proteome</keyword>
<comment type="cofactor">
    <cofactor evidence="6">
        <name>a divalent metal cation</name>
        <dbReference type="ChEBI" id="CHEBI:60240"/>
    </cofactor>
</comment>
<dbReference type="RefSeq" id="WP_130435871.1">
    <property type="nucleotide sequence ID" value="NZ_SGXF01000006.1"/>
</dbReference>
<feature type="binding site" evidence="6">
    <location>
        <begin position="67"/>
        <end position="68"/>
    </location>
    <ligand>
        <name>NAD(+)</name>
        <dbReference type="ChEBI" id="CHEBI:57540"/>
    </ligand>
</feature>
<dbReference type="GO" id="GO:0046872">
    <property type="term" value="F:metal ion binding"/>
    <property type="evidence" value="ECO:0007669"/>
    <property type="project" value="UniProtKB-UniRule"/>
</dbReference>
<keyword evidence="6" id="KW-0547">Nucleotide-binding</keyword>
<dbReference type="EC" id="2.7.1.23" evidence="6"/>
<comment type="caution">
    <text evidence="7">The sequence shown here is derived from an EMBL/GenBank/DDBJ whole genome shotgun (WGS) entry which is preliminary data.</text>
</comment>
<comment type="caution">
    <text evidence="6">Lacks conserved residue(s) required for the propagation of feature annotation.</text>
</comment>
<keyword evidence="1 6" id="KW-0808">Transferase</keyword>
<dbReference type="AlphaFoldDB" id="A0A4Q7NZP6"/>
<comment type="function">
    <text evidence="6">Involved in the regulation of the intracellular balance of NAD and NADP, and is a key enzyme in the biosynthesis of NADP. Catalyzes specifically the phosphorylation on 2'-hydroxyl of the adenosine moiety of NAD to yield NADP.</text>
</comment>
<feature type="binding site" evidence="6">
    <location>
        <position position="171"/>
    </location>
    <ligand>
        <name>NAD(+)</name>
        <dbReference type="ChEBI" id="CHEBI:57540"/>
    </ligand>
</feature>
<evidence type="ECO:0000256" key="3">
    <source>
        <dbReference type="ARBA" id="ARBA00022857"/>
    </source>
</evidence>
<gene>
    <name evidence="6" type="primary">nadK</name>
    <name evidence="7" type="ORF">EV209_2608</name>
</gene>